<keyword evidence="9" id="KW-0067">ATP-binding</keyword>
<evidence type="ECO:0000256" key="8">
    <source>
        <dbReference type="ARBA" id="ARBA00022777"/>
    </source>
</evidence>
<name>A0ABM7PGP1_9BACT</name>
<evidence type="ECO:0000256" key="5">
    <source>
        <dbReference type="ARBA" id="ARBA00022679"/>
    </source>
</evidence>
<keyword evidence="16" id="KW-1185">Reference proteome</keyword>
<proteinExistence type="predicted"/>
<evidence type="ECO:0000313" key="16">
    <source>
        <dbReference type="Proteomes" id="UP001320148"/>
    </source>
</evidence>
<dbReference type="SMART" id="SM00387">
    <property type="entry name" value="HATPase_c"/>
    <property type="match status" value="1"/>
</dbReference>
<dbReference type="InterPro" id="IPR000014">
    <property type="entry name" value="PAS"/>
</dbReference>
<feature type="domain" description="Histidine kinase" evidence="13">
    <location>
        <begin position="187"/>
        <end position="398"/>
    </location>
</feature>
<keyword evidence="10" id="KW-1133">Transmembrane helix</keyword>
<dbReference type="InterPro" id="IPR050351">
    <property type="entry name" value="BphY/WalK/GraS-like"/>
</dbReference>
<protein>
    <recommendedName>
        <fullName evidence="3">histidine kinase</fullName>
        <ecNumber evidence="3">2.7.13.3</ecNumber>
    </recommendedName>
</protein>
<evidence type="ECO:0000256" key="1">
    <source>
        <dbReference type="ARBA" id="ARBA00000085"/>
    </source>
</evidence>
<comment type="catalytic activity">
    <reaction evidence="1">
        <text>ATP + protein L-histidine = ADP + protein N-phospho-L-histidine.</text>
        <dbReference type="EC" id="2.7.13.3"/>
    </reaction>
</comment>
<dbReference type="InterPro" id="IPR003661">
    <property type="entry name" value="HisK_dim/P_dom"/>
</dbReference>
<dbReference type="Gene3D" id="3.30.565.10">
    <property type="entry name" value="Histidine kinase-like ATPase, C-terminal domain"/>
    <property type="match status" value="1"/>
</dbReference>
<dbReference type="PROSITE" id="PS50109">
    <property type="entry name" value="HIS_KIN"/>
    <property type="match status" value="1"/>
</dbReference>
<keyword evidence="8" id="KW-0418">Kinase</keyword>
<dbReference type="SUPFAM" id="SSF47384">
    <property type="entry name" value="Homodimeric domain of signal transducing histidine kinase"/>
    <property type="match status" value="1"/>
</dbReference>
<dbReference type="NCBIfam" id="TIGR00229">
    <property type="entry name" value="sensory_box"/>
    <property type="match status" value="1"/>
</dbReference>
<evidence type="ECO:0000313" key="15">
    <source>
        <dbReference type="EMBL" id="BCS96364.1"/>
    </source>
</evidence>
<evidence type="ECO:0000259" key="13">
    <source>
        <dbReference type="PROSITE" id="PS50109"/>
    </source>
</evidence>
<dbReference type="SMART" id="SM00091">
    <property type="entry name" value="PAS"/>
    <property type="match status" value="1"/>
</dbReference>
<dbReference type="PANTHER" id="PTHR42878:SF7">
    <property type="entry name" value="SENSOR HISTIDINE KINASE GLRK"/>
    <property type="match status" value="1"/>
</dbReference>
<dbReference type="Pfam" id="PF13426">
    <property type="entry name" value="PAS_9"/>
    <property type="match status" value="1"/>
</dbReference>
<comment type="subcellular location">
    <subcellularLocation>
        <location evidence="2">Membrane</location>
        <topology evidence="2">Multi-pass membrane protein</topology>
    </subcellularLocation>
</comment>
<dbReference type="PANTHER" id="PTHR42878">
    <property type="entry name" value="TWO-COMPONENT HISTIDINE KINASE"/>
    <property type="match status" value="1"/>
</dbReference>
<dbReference type="InterPro" id="IPR036890">
    <property type="entry name" value="HATPase_C_sf"/>
</dbReference>
<keyword evidence="4" id="KW-0597">Phosphoprotein</keyword>
<dbReference type="PROSITE" id="PS50112">
    <property type="entry name" value="PAS"/>
    <property type="match status" value="1"/>
</dbReference>
<keyword evidence="6" id="KW-0812">Transmembrane</keyword>
<keyword evidence="5" id="KW-0808">Transferase</keyword>
<dbReference type="EC" id="2.7.13.3" evidence="3"/>
<dbReference type="InterPro" id="IPR005467">
    <property type="entry name" value="His_kinase_dom"/>
</dbReference>
<evidence type="ECO:0000256" key="6">
    <source>
        <dbReference type="ARBA" id="ARBA00022692"/>
    </source>
</evidence>
<keyword evidence="11" id="KW-0902">Two-component regulatory system</keyword>
<evidence type="ECO:0000256" key="12">
    <source>
        <dbReference type="ARBA" id="ARBA00023136"/>
    </source>
</evidence>
<dbReference type="InterPro" id="IPR003594">
    <property type="entry name" value="HATPase_dom"/>
</dbReference>
<evidence type="ECO:0000256" key="9">
    <source>
        <dbReference type="ARBA" id="ARBA00022840"/>
    </source>
</evidence>
<keyword evidence="7" id="KW-0547">Nucleotide-binding</keyword>
<dbReference type="Gene3D" id="3.30.450.20">
    <property type="entry name" value="PAS domain"/>
    <property type="match status" value="1"/>
</dbReference>
<accession>A0ABM7PGP1</accession>
<dbReference type="SUPFAM" id="SSF55874">
    <property type="entry name" value="ATPase domain of HSP90 chaperone/DNA topoisomerase II/histidine kinase"/>
    <property type="match status" value="1"/>
</dbReference>
<dbReference type="Pfam" id="PF02518">
    <property type="entry name" value="HATPase_c"/>
    <property type="match status" value="1"/>
</dbReference>
<dbReference type="Gene3D" id="1.10.287.130">
    <property type="match status" value="1"/>
</dbReference>
<evidence type="ECO:0000259" key="14">
    <source>
        <dbReference type="PROSITE" id="PS50112"/>
    </source>
</evidence>
<dbReference type="InterPro" id="IPR035965">
    <property type="entry name" value="PAS-like_dom_sf"/>
</dbReference>
<sequence>MDSSITYVFMVVLFLTALLALVTAGLMAVALRLAQPRQAGQSHESMAHELQQLKLAVHHVSDAVVVTDSCGHIQFVNPAFEHLTGYSGDAVLGLYYPGFVTEHHGKTMCDTLPDQMFQKRQWIGDLKQKNRLGNDVEGRISIFPMTKENGDIINYVVVKQDLTQQKKLESIAEAENLMNNSGYIFSSIRHEIANPLNSLKMALSVLGRNSHVFSRDTISEFTSRAMAEVSRIEYLFDMFKSYNRYEKPKGIPTRIDLFLERFTSLVEADFAEKGIEIKKEIPPGEHWACTDVRAMHQVMLNLFINAADAVSGADCPEIRVVLKPMASCMDISIEDNGCGMTDDEMKTLFQPFCTSKPKGTGIGLVIVKKMLSELNSGILIRSEKDRGTTVSIHLPLCSPSADRRSKHENPDSSYH</sequence>
<dbReference type="CDD" id="cd00130">
    <property type="entry name" value="PAS"/>
    <property type="match status" value="1"/>
</dbReference>
<evidence type="ECO:0000256" key="2">
    <source>
        <dbReference type="ARBA" id="ARBA00004141"/>
    </source>
</evidence>
<dbReference type="SMART" id="SM00388">
    <property type="entry name" value="HisKA"/>
    <property type="match status" value="1"/>
</dbReference>
<dbReference type="Proteomes" id="UP001320148">
    <property type="component" value="Chromosome"/>
</dbReference>
<dbReference type="InterPro" id="IPR036097">
    <property type="entry name" value="HisK_dim/P_sf"/>
</dbReference>
<evidence type="ECO:0000256" key="7">
    <source>
        <dbReference type="ARBA" id="ARBA00022741"/>
    </source>
</evidence>
<evidence type="ECO:0000256" key="4">
    <source>
        <dbReference type="ARBA" id="ARBA00022553"/>
    </source>
</evidence>
<dbReference type="SUPFAM" id="SSF55785">
    <property type="entry name" value="PYP-like sensor domain (PAS domain)"/>
    <property type="match status" value="1"/>
</dbReference>
<dbReference type="EMBL" id="AP024488">
    <property type="protein sequence ID" value="BCS96364.1"/>
    <property type="molecule type" value="Genomic_DNA"/>
</dbReference>
<evidence type="ECO:0000256" key="10">
    <source>
        <dbReference type="ARBA" id="ARBA00022989"/>
    </source>
</evidence>
<dbReference type="PRINTS" id="PR00344">
    <property type="entry name" value="BCTRLSENSOR"/>
</dbReference>
<dbReference type="CDD" id="cd00082">
    <property type="entry name" value="HisKA"/>
    <property type="match status" value="1"/>
</dbReference>
<evidence type="ECO:0000256" key="11">
    <source>
        <dbReference type="ARBA" id="ARBA00023012"/>
    </source>
</evidence>
<keyword evidence="12" id="KW-0472">Membrane</keyword>
<dbReference type="InterPro" id="IPR004358">
    <property type="entry name" value="Sig_transdc_His_kin-like_C"/>
</dbReference>
<organism evidence="15 16">
    <name type="scientific">Desulfoluna limicola</name>
    <dbReference type="NCBI Taxonomy" id="2810562"/>
    <lineage>
        <taxon>Bacteria</taxon>
        <taxon>Pseudomonadati</taxon>
        <taxon>Thermodesulfobacteriota</taxon>
        <taxon>Desulfobacteria</taxon>
        <taxon>Desulfobacterales</taxon>
        <taxon>Desulfolunaceae</taxon>
        <taxon>Desulfoluna</taxon>
    </lineage>
</organism>
<feature type="domain" description="PAS" evidence="14">
    <location>
        <begin position="49"/>
        <end position="93"/>
    </location>
</feature>
<gene>
    <name evidence="15" type="ORF">DSLASN_19960</name>
</gene>
<reference evidence="15 16" key="1">
    <citation type="submission" date="2021-02" db="EMBL/GenBank/DDBJ databases">
        <title>Complete genome of Desulfoluna sp. strain ASN36.</title>
        <authorList>
            <person name="Takahashi A."/>
            <person name="Kojima H."/>
            <person name="Fukui M."/>
        </authorList>
    </citation>
    <scope>NUCLEOTIDE SEQUENCE [LARGE SCALE GENOMIC DNA]</scope>
    <source>
        <strain evidence="15 16">ASN36</strain>
    </source>
</reference>
<evidence type="ECO:0000256" key="3">
    <source>
        <dbReference type="ARBA" id="ARBA00012438"/>
    </source>
</evidence>